<evidence type="ECO:0000313" key="16">
    <source>
        <dbReference type="EMBL" id="SHF01840.1"/>
    </source>
</evidence>
<comment type="catalytic activity">
    <reaction evidence="11 14">
        <text>cytidine + H2O + H(+) = uridine + NH4(+)</text>
        <dbReference type="Rhea" id="RHEA:16069"/>
        <dbReference type="ChEBI" id="CHEBI:15377"/>
        <dbReference type="ChEBI" id="CHEBI:15378"/>
        <dbReference type="ChEBI" id="CHEBI:16704"/>
        <dbReference type="ChEBI" id="CHEBI:17562"/>
        <dbReference type="ChEBI" id="CHEBI:28938"/>
        <dbReference type="EC" id="3.5.4.5"/>
    </reaction>
</comment>
<evidence type="ECO:0000256" key="3">
    <source>
        <dbReference type="ARBA" id="ARBA00006576"/>
    </source>
</evidence>
<dbReference type="CDD" id="cd01283">
    <property type="entry name" value="cytidine_deaminase"/>
    <property type="match status" value="1"/>
</dbReference>
<dbReference type="RefSeq" id="WP_094756556.1">
    <property type="nucleotide sequence ID" value="NZ_FQUG01000006.1"/>
</dbReference>
<feature type="binding site" evidence="13">
    <location>
        <position position="57"/>
    </location>
    <ligand>
        <name>Zn(2+)</name>
        <dbReference type="ChEBI" id="CHEBI:29105"/>
        <note>catalytic</note>
    </ligand>
</feature>
<dbReference type="OrthoDB" id="9795347at2"/>
<dbReference type="PROSITE" id="PS51747">
    <property type="entry name" value="CYT_DCMP_DEAMINASES_2"/>
    <property type="match status" value="1"/>
</dbReference>
<evidence type="ECO:0000256" key="6">
    <source>
        <dbReference type="ARBA" id="ARBA00022723"/>
    </source>
</evidence>
<evidence type="ECO:0000313" key="17">
    <source>
        <dbReference type="Proteomes" id="UP000184404"/>
    </source>
</evidence>
<evidence type="ECO:0000256" key="1">
    <source>
        <dbReference type="ARBA" id="ARBA00001947"/>
    </source>
</evidence>
<dbReference type="InterPro" id="IPR006262">
    <property type="entry name" value="Cyt_deam_tetra"/>
</dbReference>
<evidence type="ECO:0000256" key="12">
    <source>
        <dbReference type="PIRSR" id="PIRSR606262-1"/>
    </source>
</evidence>
<dbReference type="GO" id="GO:0008270">
    <property type="term" value="F:zinc ion binding"/>
    <property type="evidence" value="ECO:0007669"/>
    <property type="project" value="UniProtKB-UniRule"/>
</dbReference>
<keyword evidence="6 13" id="KW-0479">Metal-binding</keyword>
<dbReference type="InterPro" id="IPR050202">
    <property type="entry name" value="Cyt/Deoxycyt_deaminase"/>
</dbReference>
<feature type="binding site" evidence="13">
    <location>
        <position position="93"/>
    </location>
    <ligand>
        <name>Zn(2+)</name>
        <dbReference type="ChEBI" id="CHEBI:29105"/>
        <note>catalytic</note>
    </ligand>
</feature>
<dbReference type="PANTHER" id="PTHR11644:SF2">
    <property type="entry name" value="CYTIDINE DEAMINASE"/>
    <property type="match status" value="1"/>
</dbReference>
<comment type="catalytic activity">
    <reaction evidence="10 14">
        <text>2'-deoxycytidine + H2O + H(+) = 2'-deoxyuridine + NH4(+)</text>
        <dbReference type="Rhea" id="RHEA:13433"/>
        <dbReference type="ChEBI" id="CHEBI:15377"/>
        <dbReference type="ChEBI" id="CHEBI:15378"/>
        <dbReference type="ChEBI" id="CHEBI:15698"/>
        <dbReference type="ChEBI" id="CHEBI:16450"/>
        <dbReference type="ChEBI" id="CHEBI:28938"/>
        <dbReference type="EC" id="3.5.4.5"/>
    </reaction>
</comment>
<proteinExistence type="inferred from homology"/>
<feature type="binding site" evidence="13">
    <location>
        <position position="90"/>
    </location>
    <ligand>
        <name>Zn(2+)</name>
        <dbReference type="ChEBI" id="CHEBI:29105"/>
        <note>catalytic</note>
    </ligand>
</feature>
<evidence type="ECO:0000256" key="10">
    <source>
        <dbReference type="ARBA" id="ARBA00049252"/>
    </source>
</evidence>
<reference evidence="16 17" key="1">
    <citation type="submission" date="2016-11" db="EMBL/GenBank/DDBJ databases">
        <authorList>
            <person name="Jaros S."/>
            <person name="Januszkiewicz K."/>
            <person name="Wedrychowicz H."/>
        </authorList>
    </citation>
    <scope>NUCLEOTIDE SEQUENCE [LARGE SCALE GENOMIC DNA]</scope>
    <source>
        <strain evidence="16 17">DSM 10502</strain>
    </source>
</reference>
<dbReference type="NCBIfam" id="NF004064">
    <property type="entry name" value="PRK05578.1"/>
    <property type="match status" value="1"/>
</dbReference>
<evidence type="ECO:0000256" key="5">
    <source>
        <dbReference type="ARBA" id="ARBA00018266"/>
    </source>
</evidence>
<dbReference type="STRING" id="1123243.SAMN02745190_01661"/>
<gene>
    <name evidence="16" type="ORF">SAMN02745190_01661</name>
</gene>
<accession>A0A1M4Y836</accession>
<dbReference type="Pfam" id="PF00383">
    <property type="entry name" value="dCMP_cyt_deam_1"/>
    <property type="match status" value="1"/>
</dbReference>
<dbReference type="InterPro" id="IPR002125">
    <property type="entry name" value="CMP_dCMP_dom"/>
</dbReference>
<keyword evidence="17" id="KW-1185">Reference proteome</keyword>
<sequence>MINEEIIDTMIRMAKDAMAKAHSPYSGRPVGACVLASDGTLYGGCSIENAAYGSSCCAERVAIFKAVADSKREFDAIAVVADTDEPCVPCGACCQVMAEFKIRDIIMANLKGDIELADLMDLAPCATGKVRNFKEG</sequence>
<evidence type="ECO:0000259" key="15">
    <source>
        <dbReference type="PROSITE" id="PS51747"/>
    </source>
</evidence>
<evidence type="ECO:0000256" key="2">
    <source>
        <dbReference type="ARBA" id="ARBA00003949"/>
    </source>
</evidence>
<feature type="domain" description="CMP/dCMP-type deaminase" evidence="15">
    <location>
        <begin position="5"/>
        <end position="127"/>
    </location>
</feature>
<evidence type="ECO:0000256" key="13">
    <source>
        <dbReference type="PIRSR" id="PIRSR606262-3"/>
    </source>
</evidence>
<dbReference type="SUPFAM" id="SSF53927">
    <property type="entry name" value="Cytidine deaminase-like"/>
    <property type="match status" value="1"/>
</dbReference>
<dbReference type="NCBIfam" id="TIGR01354">
    <property type="entry name" value="cyt_deam_tetra"/>
    <property type="match status" value="1"/>
</dbReference>
<evidence type="ECO:0000256" key="7">
    <source>
        <dbReference type="ARBA" id="ARBA00022801"/>
    </source>
</evidence>
<evidence type="ECO:0000256" key="9">
    <source>
        <dbReference type="ARBA" id="ARBA00032005"/>
    </source>
</evidence>
<keyword evidence="7 14" id="KW-0378">Hydrolase</keyword>
<comment type="similarity">
    <text evidence="3 14">Belongs to the cytidine and deoxycytidylate deaminase family.</text>
</comment>
<evidence type="ECO:0000256" key="8">
    <source>
        <dbReference type="ARBA" id="ARBA00022833"/>
    </source>
</evidence>
<dbReference type="GO" id="GO:0005829">
    <property type="term" value="C:cytosol"/>
    <property type="evidence" value="ECO:0007669"/>
    <property type="project" value="TreeGrafter"/>
</dbReference>
<protein>
    <recommendedName>
        <fullName evidence="5 14">Cytidine deaminase</fullName>
        <ecNumber evidence="4 14">3.5.4.5</ecNumber>
    </recommendedName>
    <alternativeName>
        <fullName evidence="9 14">Cytidine aminohydrolase</fullName>
    </alternativeName>
</protein>
<dbReference type="PROSITE" id="PS00903">
    <property type="entry name" value="CYT_DCMP_DEAMINASES_1"/>
    <property type="match status" value="1"/>
</dbReference>
<dbReference type="InterPro" id="IPR016193">
    <property type="entry name" value="Cytidine_deaminase-like"/>
</dbReference>
<comment type="cofactor">
    <cofactor evidence="1 13 14">
        <name>Zn(2+)</name>
        <dbReference type="ChEBI" id="CHEBI:29105"/>
    </cofactor>
</comment>
<feature type="active site" description="Proton donor" evidence="12">
    <location>
        <position position="59"/>
    </location>
</feature>
<evidence type="ECO:0000256" key="11">
    <source>
        <dbReference type="ARBA" id="ARBA00049558"/>
    </source>
</evidence>
<dbReference type="EC" id="3.5.4.5" evidence="4 14"/>
<dbReference type="GO" id="GO:0055086">
    <property type="term" value="P:nucleobase-containing small molecule metabolic process"/>
    <property type="evidence" value="ECO:0007669"/>
    <property type="project" value="UniProtKB-ARBA"/>
</dbReference>
<evidence type="ECO:0000256" key="14">
    <source>
        <dbReference type="RuleBase" id="RU364006"/>
    </source>
</evidence>
<name>A0A1M4Y836_9FIRM</name>
<dbReference type="GO" id="GO:0042802">
    <property type="term" value="F:identical protein binding"/>
    <property type="evidence" value="ECO:0007669"/>
    <property type="project" value="UniProtKB-ARBA"/>
</dbReference>
<dbReference type="PANTHER" id="PTHR11644">
    <property type="entry name" value="CYTIDINE DEAMINASE"/>
    <property type="match status" value="1"/>
</dbReference>
<comment type="function">
    <text evidence="2 14">This enzyme scavenges exogenous and endogenous cytidine and 2'-deoxycytidine for UMP synthesis.</text>
</comment>
<organism evidence="16 17">
    <name type="scientific">Schwartzia succinivorans DSM 10502</name>
    <dbReference type="NCBI Taxonomy" id="1123243"/>
    <lineage>
        <taxon>Bacteria</taxon>
        <taxon>Bacillati</taxon>
        <taxon>Bacillota</taxon>
        <taxon>Negativicutes</taxon>
        <taxon>Selenomonadales</taxon>
        <taxon>Selenomonadaceae</taxon>
        <taxon>Schwartzia</taxon>
    </lineage>
</organism>
<evidence type="ECO:0000256" key="4">
    <source>
        <dbReference type="ARBA" id="ARBA00012783"/>
    </source>
</evidence>
<dbReference type="EMBL" id="FQUG01000006">
    <property type="protein sequence ID" value="SHF01840.1"/>
    <property type="molecule type" value="Genomic_DNA"/>
</dbReference>
<dbReference type="Proteomes" id="UP000184404">
    <property type="component" value="Unassembled WGS sequence"/>
</dbReference>
<keyword evidence="8 13" id="KW-0862">Zinc</keyword>
<dbReference type="GO" id="GO:0072527">
    <property type="term" value="P:pyrimidine-containing compound metabolic process"/>
    <property type="evidence" value="ECO:0007669"/>
    <property type="project" value="UniProtKB-ARBA"/>
</dbReference>
<dbReference type="InterPro" id="IPR016192">
    <property type="entry name" value="APOBEC/CMP_deaminase_Zn-bd"/>
</dbReference>
<dbReference type="GO" id="GO:0004126">
    <property type="term" value="F:cytidine deaminase activity"/>
    <property type="evidence" value="ECO:0007669"/>
    <property type="project" value="UniProtKB-UniRule"/>
</dbReference>
<dbReference type="Gene3D" id="3.40.140.10">
    <property type="entry name" value="Cytidine Deaminase, domain 2"/>
    <property type="match status" value="1"/>
</dbReference>
<dbReference type="AlphaFoldDB" id="A0A1M4Y836"/>